<dbReference type="AlphaFoldDB" id="A0A5C6ABW6"/>
<dbReference type="OrthoDB" id="185500at2"/>
<feature type="transmembrane region" description="Helical" evidence="1">
    <location>
        <begin position="327"/>
        <end position="349"/>
    </location>
</feature>
<keyword evidence="3" id="KW-1185">Reference proteome</keyword>
<dbReference type="RefSeq" id="WP_146445401.1">
    <property type="nucleotide sequence ID" value="NZ_SJPR01000003.1"/>
</dbReference>
<gene>
    <name evidence="2" type="ORF">Pla108_26760</name>
</gene>
<comment type="caution">
    <text evidence="2">The sequence shown here is derived from an EMBL/GenBank/DDBJ whole genome shotgun (WGS) entry which is preliminary data.</text>
</comment>
<feature type="transmembrane region" description="Helical" evidence="1">
    <location>
        <begin position="126"/>
        <end position="148"/>
    </location>
</feature>
<evidence type="ECO:0000313" key="2">
    <source>
        <dbReference type="EMBL" id="TWT96900.1"/>
    </source>
</evidence>
<feature type="transmembrane region" description="Helical" evidence="1">
    <location>
        <begin position="60"/>
        <end position="82"/>
    </location>
</feature>
<dbReference type="EMBL" id="SJPR01000003">
    <property type="protein sequence ID" value="TWT96900.1"/>
    <property type="molecule type" value="Genomic_DNA"/>
</dbReference>
<dbReference type="Gene3D" id="1.20.1530.20">
    <property type="match status" value="1"/>
</dbReference>
<evidence type="ECO:0000313" key="3">
    <source>
        <dbReference type="Proteomes" id="UP000317421"/>
    </source>
</evidence>
<proteinExistence type="predicted"/>
<protein>
    <submittedName>
        <fullName evidence="2">Sodium Bile acid symporter family protein</fullName>
    </submittedName>
</protein>
<feature type="transmembrane region" description="Helical" evidence="1">
    <location>
        <begin position="230"/>
        <end position="250"/>
    </location>
</feature>
<feature type="transmembrane region" description="Helical" evidence="1">
    <location>
        <begin position="25"/>
        <end position="48"/>
    </location>
</feature>
<feature type="transmembrane region" description="Helical" evidence="1">
    <location>
        <begin position="94"/>
        <end position="120"/>
    </location>
</feature>
<dbReference type="Proteomes" id="UP000317421">
    <property type="component" value="Unassembled WGS sequence"/>
</dbReference>
<accession>A0A5C6ABW6</accession>
<dbReference type="InterPro" id="IPR038770">
    <property type="entry name" value="Na+/solute_symporter_sf"/>
</dbReference>
<name>A0A5C6ABW6_9BACT</name>
<dbReference type="InterPro" id="IPR016833">
    <property type="entry name" value="Put_Na-Bile_cotransptr"/>
</dbReference>
<sequence length="354" mass="35975">MPTRDAAPPTPPHRAEATARWVRRWLVGLLAASYVLAAAAPAAGVWMAGLGADAAGDPTAMRFSLVMVGVLLVCGAMAVDVVKLRELPERPLSLLIALAGVWGPPLVVVGLWGVLAPAWLTAGDAAALAVGLALAGAMPVANSAVAWTHQSGGSLVWALGLVVLSICLCPWVTPALLRLMGLTLTGSSAAAADLLVSRFTGAIFLVWVLGPTLLGFAIRAVAGARRVAAITPWLTIVSAVSLLLLNYANAATALPKVFAESHWALLATTVIAAATLPLAGALPAWPASALAGVSRRGRIAWAYSLGMKNTGLALGLAGATLGDQPVAVLAILAVTLTQHMVAGGVHAWVARSAE</sequence>
<reference evidence="2 3" key="1">
    <citation type="submission" date="2019-02" db="EMBL/GenBank/DDBJ databases">
        <title>Deep-cultivation of Planctomycetes and their phenomic and genomic characterization uncovers novel biology.</title>
        <authorList>
            <person name="Wiegand S."/>
            <person name="Jogler M."/>
            <person name="Boedeker C."/>
            <person name="Pinto D."/>
            <person name="Vollmers J."/>
            <person name="Rivas-Marin E."/>
            <person name="Kohn T."/>
            <person name="Peeters S.H."/>
            <person name="Heuer A."/>
            <person name="Rast P."/>
            <person name="Oberbeckmann S."/>
            <person name="Bunk B."/>
            <person name="Jeske O."/>
            <person name="Meyerdierks A."/>
            <person name="Storesund J.E."/>
            <person name="Kallscheuer N."/>
            <person name="Luecker S."/>
            <person name="Lage O.M."/>
            <person name="Pohl T."/>
            <person name="Merkel B.J."/>
            <person name="Hornburger P."/>
            <person name="Mueller R.-W."/>
            <person name="Bruemmer F."/>
            <person name="Labrenz M."/>
            <person name="Spormann A.M."/>
            <person name="Op Den Camp H."/>
            <person name="Overmann J."/>
            <person name="Amann R."/>
            <person name="Jetten M.S.M."/>
            <person name="Mascher T."/>
            <person name="Medema M.H."/>
            <person name="Devos D.P."/>
            <person name="Kaster A.-K."/>
            <person name="Ovreas L."/>
            <person name="Rohde M."/>
            <person name="Galperin M.Y."/>
            <person name="Jogler C."/>
        </authorList>
    </citation>
    <scope>NUCLEOTIDE SEQUENCE [LARGE SCALE GENOMIC DNA]</scope>
    <source>
        <strain evidence="2 3">Pla108</strain>
    </source>
</reference>
<dbReference type="Pfam" id="PF13593">
    <property type="entry name" value="SBF_like"/>
    <property type="match status" value="1"/>
</dbReference>
<feature type="transmembrane region" description="Helical" evidence="1">
    <location>
        <begin position="262"/>
        <end position="287"/>
    </location>
</feature>
<evidence type="ECO:0000256" key="1">
    <source>
        <dbReference type="SAM" id="Phobius"/>
    </source>
</evidence>
<organism evidence="2 3">
    <name type="scientific">Botrimarina colliarenosi</name>
    <dbReference type="NCBI Taxonomy" id="2528001"/>
    <lineage>
        <taxon>Bacteria</taxon>
        <taxon>Pseudomonadati</taxon>
        <taxon>Planctomycetota</taxon>
        <taxon>Planctomycetia</taxon>
        <taxon>Pirellulales</taxon>
        <taxon>Lacipirellulaceae</taxon>
        <taxon>Botrimarina</taxon>
    </lineage>
</organism>
<feature type="transmembrane region" description="Helical" evidence="1">
    <location>
        <begin position="155"/>
        <end position="177"/>
    </location>
</feature>
<keyword evidence="1" id="KW-0812">Transmembrane</keyword>
<keyword evidence="1" id="KW-0472">Membrane</keyword>
<feature type="transmembrane region" description="Helical" evidence="1">
    <location>
        <begin position="197"/>
        <end position="218"/>
    </location>
</feature>
<feature type="transmembrane region" description="Helical" evidence="1">
    <location>
        <begin position="299"/>
        <end position="321"/>
    </location>
</feature>
<keyword evidence="1" id="KW-1133">Transmembrane helix</keyword>